<dbReference type="Gene3D" id="3.30.420.40">
    <property type="match status" value="1"/>
</dbReference>
<dbReference type="PANTHER" id="PTHR47363:SF1">
    <property type="entry name" value="GLUCOKINASE"/>
    <property type="match status" value="1"/>
</dbReference>
<keyword evidence="2" id="KW-0418">Kinase</keyword>
<dbReference type="GO" id="GO:0006096">
    <property type="term" value="P:glycolytic process"/>
    <property type="evidence" value="ECO:0007669"/>
    <property type="project" value="InterPro"/>
</dbReference>
<gene>
    <name evidence="4" type="primary">glk</name>
    <name evidence="4" type="ORF">LDX50_05200</name>
</gene>
<evidence type="ECO:0000256" key="3">
    <source>
        <dbReference type="RuleBase" id="RU004046"/>
    </source>
</evidence>
<reference evidence="4" key="1">
    <citation type="submission" date="2021-09" db="EMBL/GenBank/DDBJ databases">
        <title>Fulvivirga sp. isolated from coastal sediment.</title>
        <authorList>
            <person name="Yu H."/>
        </authorList>
    </citation>
    <scope>NUCLEOTIDE SEQUENCE</scope>
    <source>
        <strain evidence="4">1062</strain>
    </source>
</reference>
<name>A0A9X1KV35_9BACT</name>
<dbReference type="InterPro" id="IPR003836">
    <property type="entry name" value="Glucokinase"/>
</dbReference>
<dbReference type="InterPro" id="IPR043129">
    <property type="entry name" value="ATPase_NBD"/>
</dbReference>
<dbReference type="AlphaFoldDB" id="A0A9X1KV35"/>
<evidence type="ECO:0000256" key="1">
    <source>
        <dbReference type="ARBA" id="ARBA00022679"/>
    </source>
</evidence>
<accession>A0A9X1KV35</accession>
<protein>
    <submittedName>
        <fullName evidence="4">Glucokinase</fullName>
        <ecNumber evidence="4">2.7.1.2</ecNumber>
    </submittedName>
</protein>
<dbReference type="CDD" id="cd24008">
    <property type="entry name" value="ASKHA_NBD_GLK"/>
    <property type="match status" value="1"/>
</dbReference>
<evidence type="ECO:0000256" key="2">
    <source>
        <dbReference type="ARBA" id="ARBA00022777"/>
    </source>
</evidence>
<dbReference type="PANTHER" id="PTHR47363">
    <property type="entry name" value="GLUCOKINASE"/>
    <property type="match status" value="1"/>
</dbReference>
<comment type="similarity">
    <text evidence="3">Belongs to the bacterial glucokinase family.</text>
</comment>
<dbReference type="EMBL" id="JAIXNE010000001">
    <property type="protein sequence ID" value="MCA6074253.1"/>
    <property type="molecule type" value="Genomic_DNA"/>
</dbReference>
<evidence type="ECO:0000313" key="5">
    <source>
        <dbReference type="Proteomes" id="UP001139409"/>
    </source>
</evidence>
<dbReference type="GO" id="GO:0004340">
    <property type="term" value="F:glucokinase activity"/>
    <property type="evidence" value="ECO:0007669"/>
    <property type="project" value="UniProtKB-EC"/>
</dbReference>
<dbReference type="GO" id="GO:0005536">
    <property type="term" value="F:D-glucose binding"/>
    <property type="evidence" value="ECO:0007669"/>
    <property type="project" value="InterPro"/>
</dbReference>
<dbReference type="EC" id="2.7.1.2" evidence="4"/>
<dbReference type="RefSeq" id="WP_225697349.1">
    <property type="nucleotide sequence ID" value="NZ_JAIXNE010000001.1"/>
</dbReference>
<dbReference type="NCBIfam" id="TIGR00749">
    <property type="entry name" value="glk"/>
    <property type="match status" value="1"/>
</dbReference>
<dbReference type="Pfam" id="PF02685">
    <property type="entry name" value="Glucokinase"/>
    <property type="match status" value="1"/>
</dbReference>
<proteinExistence type="inferred from homology"/>
<dbReference type="GO" id="GO:0005524">
    <property type="term" value="F:ATP binding"/>
    <property type="evidence" value="ECO:0007669"/>
    <property type="project" value="InterPro"/>
</dbReference>
<sequence length="342" mass="37870">MHTRLSIAYPRQNSFKNPEKIVLAADIGGTKTNMALFRHTDLEFEELISHTYPSSSFNSPTEIIDDFSERAGISYDAISLAIAGPVYKQSVQATNLPWGINALEIQKKTGIAEVYLINDLEANAYGLGVLKPEDFVCIHEGDPEPEGNVAMISPGTGLGEAGMYWDKKYLHPFATEGGHCDFAPQTELDIEILKFLQRNLDHVSWERLVSGPGIETIFKFYAEEKKMTIPDPIREALSRGSAGPLISKYAAEGQCRICEATIDLFLRYLAEESGNLILKYNATGGLYIGGGIVPDIMDQLDLDRFLHFLQNSGRMEKLLRRVPVTVVLNEKAALLGAAFYGF</sequence>
<dbReference type="Gene3D" id="3.40.367.20">
    <property type="match status" value="1"/>
</dbReference>
<comment type="caution">
    <text evidence="4">The sequence shown here is derived from an EMBL/GenBank/DDBJ whole genome shotgun (WGS) entry which is preliminary data.</text>
</comment>
<keyword evidence="5" id="KW-1185">Reference proteome</keyword>
<organism evidence="4 5">
    <name type="scientific">Fulvivirga sedimenti</name>
    <dbReference type="NCBI Taxonomy" id="2879465"/>
    <lineage>
        <taxon>Bacteria</taxon>
        <taxon>Pseudomonadati</taxon>
        <taxon>Bacteroidota</taxon>
        <taxon>Cytophagia</taxon>
        <taxon>Cytophagales</taxon>
        <taxon>Fulvivirgaceae</taxon>
        <taxon>Fulvivirga</taxon>
    </lineage>
</organism>
<dbReference type="SUPFAM" id="SSF53067">
    <property type="entry name" value="Actin-like ATPase domain"/>
    <property type="match status" value="1"/>
</dbReference>
<evidence type="ECO:0000313" key="4">
    <source>
        <dbReference type="EMBL" id="MCA6074253.1"/>
    </source>
</evidence>
<dbReference type="Proteomes" id="UP001139409">
    <property type="component" value="Unassembled WGS sequence"/>
</dbReference>
<keyword evidence="1 4" id="KW-0808">Transferase</keyword>